<name>A0A3S5AUS9_9PLAT</name>
<feature type="compositionally biased region" description="Low complexity" evidence="1">
    <location>
        <begin position="9"/>
        <end position="20"/>
    </location>
</feature>
<reference evidence="2" key="1">
    <citation type="submission" date="2018-11" db="EMBL/GenBank/DDBJ databases">
        <authorList>
            <consortium name="Pathogen Informatics"/>
        </authorList>
    </citation>
    <scope>NUCLEOTIDE SEQUENCE</scope>
</reference>
<protein>
    <submittedName>
        <fullName evidence="2">Uncharacterized protein</fullName>
    </submittedName>
</protein>
<dbReference type="AlphaFoldDB" id="A0A3S5AUS9"/>
<proteinExistence type="predicted"/>
<evidence type="ECO:0000256" key="1">
    <source>
        <dbReference type="SAM" id="MobiDB-lite"/>
    </source>
</evidence>
<feature type="region of interest" description="Disordered" evidence="1">
    <location>
        <begin position="1"/>
        <end position="20"/>
    </location>
</feature>
<dbReference type="EMBL" id="CAAALY010257313">
    <property type="protein sequence ID" value="VEL38234.1"/>
    <property type="molecule type" value="Genomic_DNA"/>
</dbReference>
<evidence type="ECO:0000313" key="2">
    <source>
        <dbReference type="EMBL" id="VEL38234.1"/>
    </source>
</evidence>
<comment type="caution">
    <text evidence="2">The sequence shown here is derived from an EMBL/GenBank/DDBJ whole genome shotgun (WGS) entry which is preliminary data.</text>
</comment>
<gene>
    <name evidence="2" type="ORF">PXEA_LOCUS31674</name>
</gene>
<keyword evidence="3" id="KW-1185">Reference proteome</keyword>
<dbReference type="Proteomes" id="UP000784294">
    <property type="component" value="Unassembled WGS sequence"/>
</dbReference>
<organism evidence="2 3">
    <name type="scientific">Protopolystoma xenopodis</name>
    <dbReference type="NCBI Taxonomy" id="117903"/>
    <lineage>
        <taxon>Eukaryota</taxon>
        <taxon>Metazoa</taxon>
        <taxon>Spiralia</taxon>
        <taxon>Lophotrochozoa</taxon>
        <taxon>Platyhelminthes</taxon>
        <taxon>Monogenea</taxon>
        <taxon>Polyopisthocotylea</taxon>
        <taxon>Polystomatidea</taxon>
        <taxon>Polystomatidae</taxon>
        <taxon>Protopolystoma</taxon>
    </lineage>
</organism>
<evidence type="ECO:0000313" key="3">
    <source>
        <dbReference type="Proteomes" id="UP000784294"/>
    </source>
</evidence>
<accession>A0A3S5AUS9</accession>
<sequence length="172" mass="18889">MSVPLERMTSTSGKGSRSSSSTSIVNLLLSSSWLMKLRNSLKFSLPCDQIAKYSSKYRMSTLGCSGDFSNSLCNLSLYAFAKRGESGDPIGNPNNCSYILPLNVKYVVLTVRLISRVNDSFRMRSASRMSSSCSNISSNALTGFSPEMFAYMDFTSKLTSSSDPTNPVFWIL</sequence>